<dbReference type="EMBL" id="JACMYC010000004">
    <property type="protein sequence ID" value="MBC2960284.1"/>
    <property type="molecule type" value="Genomic_DNA"/>
</dbReference>
<dbReference type="InterPro" id="IPR029058">
    <property type="entry name" value="AB_hydrolase_fold"/>
</dbReference>
<comment type="caution">
    <text evidence="2">The sequence shown here is derived from an EMBL/GenBank/DDBJ whole genome shotgun (WGS) entry which is preliminary data.</text>
</comment>
<name>A0ABR6U775_9ACTN</name>
<dbReference type="Gene3D" id="3.40.50.1820">
    <property type="entry name" value="alpha/beta hydrolase"/>
    <property type="match status" value="1"/>
</dbReference>
<gene>
    <name evidence="2" type="ORF">H7344_08260</name>
</gene>
<dbReference type="InterPro" id="IPR000073">
    <property type="entry name" value="AB_hydrolase_1"/>
</dbReference>
<dbReference type="Pfam" id="PF12697">
    <property type="entry name" value="Abhydrolase_6"/>
    <property type="match status" value="1"/>
</dbReference>
<protein>
    <submittedName>
        <fullName evidence="2">Alpha/beta hydrolase</fullName>
    </submittedName>
</protein>
<dbReference type="PANTHER" id="PTHR12277">
    <property type="entry name" value="ALPHA/BETA HYDROLASE DOMAIN-CONTAINING PROTEIN"/>
    <property type="match status" value="1"/>
</dbReference>
<evidence type="ECO:0000313" key="2">
    <source>
        <dbReference type="EMBL" id="MBC2960284.1"/>
    </source>
</evidence>
<sequence length="366" mass="39544">MLVLVAALVASASMVVRISGEVSGLRRVSPDLWPSEVRVVDVARGRITIEEVEGGPTWLTVGKTYGLDWGTGSGQVGTVLADRGDRVRRTFRLLEGSLPEAGTVARYSREAFPRDARRAFPDREVREVPVPGEDGPLPAWFVPGRSSSWAILVHGRGAARSEMFRLMRSTVAHGMPSLAVTYRSSPEAGGGETAVGLTEWRDLESAVRLARTRGARDVVLLGSSMGGSIIASFLERSDLAGRARAVVLDAPLLQLRPAIDGSVSTRGVPGFLVTTSIWVEKLRTGVDLAAVDYLDDTSWLTVPALVFHGTSDGAVPATTSQRLSEAEPDLATTHLVEGAGHVESWNFAPRRYDRLVREFLRRHADD</sequence>
<dbReference type="GO" id="GO:0016787">
    <property type="term" value="F:hydrolase activity"/>
    <property type="evidence" value="ECO:0007669"/>
    <property type="project" value="UniProtKB-KW"/>
</dbReference>
<organism evidence="2 3">
    <name type="scientific">Nocardioides deserti</name>
    <dbReference type="NCBI Taxonomy" id="1588644"/>
    <lineage>
        <taxon>Bacteria</taxon>
        <taxon>Bacillati</taxon>
        <taxon>Actinomycetota</taxon>
        <taxon>Actinomycetes</taxon>
        <taxon>Propionibacteriales</taxon>
        <taxon>Nocardioidaceae</taxon>
        <taxon>Nocardioides</taxon>
    </lineage>
</organism>
<evidence type="ECO:0000259" key="1">
    <source>
        <dbReference type="Pfam" id="PF12697"/>
    </source>
</evidence>
<dbReference type="Proteomes" id="UP000604001">
    <property type="component" value="Unassembled WGS sequence"/>
</dbReference>
<dbReference type="SUPFAM" id="SSF53474">
    <property type="entry name" value="alpha/beta-Hydrolases"/>
    <property type="match status" value="1"/>
</dbReference>
<keyword evidence="2" id="KW-0378">Hydrolase</keyword>
<dbReference type="RefSeq" id="WP_186345553.1">
    <property type="nucleotide sequence ID" value="NZ_BMMR01000001.1"/>
</dbReference>
<proteinExistence type="predicted"/>
<reference evidence="2 3" key="1">
    <citation type="submission" date="2020-08" db="EMBL/GenBank/DDBJ databases">
        <title>novel species in genus Nocardioides.</title>
        <authorList>
            <person name="Zhang G."/>
        </authorList>
    </citation>
    <scope>NUCLEOTIDE SEQUENCE [LARGE SCALE GENOMIC DNA]</scope>
    <source>
        <strain evidence="2 3">SC8A-24</strain>
    </source>
</reference>
<accession>A0ABR6U775</accession>
<keyword evidence="3" id="KW-1185">Reference proteome</keyword>
<dbReference type="PANTHER" id="PTHR12277:SF79">
    <property type="entry name" value="XAA-PRO DIPEPTIDYL-PEPTIDASE-RELATED"/>
    <property type="match status" value="1"/>
</dbReference>
<feature type="domain" description="AB hydrolase-1" evidence="1">
    <location>
        <begin position="151"/>
        <end position="352"/>
    </location>
</feature>
<evidence type="ECO:0000313" key="3">
    <source>
        <dbReference type="Proteomes" id="UP000604001"/>
    </source>
</evidence>